<reference evidence="2" key="1">
    <citation type="journal article" date="2012" name="Science">
        <title>The Paleozoic origin of enzymatic lignin decomposition reconstructed from 31 fungal genomes.</title>
        <authorList>
            <person name="Floudas D."/>
            <person name="Binder M."/>
            <person name="Riley R."/>
            <person name="Barry K."/>
            <person name="Blanchette R.A."/>
            <person name="Henrissat B."/>
            <person name="Martinez A.T."/>
            <person name="Otillar R."/>
            <person name="Spatafora J.W."/>
            <person name="Yadav J.S."/>
            <person name="Aerts A."/>
            <person name="Benoit I."/>
            <person name="Boyd A."/>
            <person name="Carlson A."/>
            <person name="Copeland A."/>
            <person name="Coutinho P.M."/>
            <person name="de Vries R.P."/>
            <person name="Ferreira P."/>
            <person name="Findley K."/>
            <person name="Foster B."/>
            <person name="Gaskell J."/>
            <person name="Glotzer D."/>
            <person name="Gorecki P."/>
            <person name="Heitman J."/>
            <person name="Hesse C."/>
            <person name="Hori C."/>
            <person name="Igarashi K."/>
            <person name="Jurgens J.A."/>
            <person name="Kallen N."/>
            <person name="Kersten P."/>
            <person name="Kohler A."/>
            <person name="Kuees U."/>
            <person name="Kumar T.K.A."/>
            <person name="Kuo A."/>
            <person name="LaButti K."/>
            <person name="Larrondo L.F."/>
            <person name="Lindquist E."/>
            <person name="Ling A."/>
            <person name="Lombard V."/>
            <person name="Lucas S."/>
            <person name="Lundell T."/>
            <person name="Martin R."/>
            <person name="McLaughlin D.J."/>
            <person name="Morgenstern I."/>
            <person name="Morin E."/>
            <person name="Murat C."/>
            <person name="Nagy L.G."/>
            <person name="Nolan M."/>
            <person name="Ohm R.A."/>
            <person name="Patyshakuliyeva A."/>
            <person name="Rokas A."/>
            <person name="Ruiz-Duenas F.J."/>
            <person name="Sabat G."/>
            <person name="Salamov A."/>
            <person name="Samejima M."/>
            <person name="Schmutz J."/>
            <person name="Slot J.C."/>
            <person name="St John F."/>
            <person name="Stenlid J."/>
            <person name="Sun H."/>
            <person name="Sun S."/>
            <person name="Syed K."/>
            <person name="Tsang A."/>
            <person name="Wiebenga A."/>
            <person name="Young D."/>
            <person name="Pisabarro A."/>
            <person name="Eastwood D.C."/>
            <person name="Martin F."/>
            <person name="Cullen D."/>
            <person name="Grigoriev I.V."/>
            <person name="Hibbett D.S."/>
        </authorList>
    </citation>
    <scope>NUCLEOTIDE SEQUENCE [LARGE SCALE GENOMIC DNA]</scope>
    <source>
        <strain evidence="2">FP-101664</strain>
    </source>
</reference>
<protein>
    <submittedName>
        <fullName evidence="1">Uncharacterized protein</fullName>
    </submittedName>
</protein>
<dbReference type="AlphaFoldDB" id="R7S860"/>
<dbReference type="Proteomes" id="UP000054317">
    <property type="component" value="Unassembled WGS sequence"/>
</dbReference>
<dbReference type="KEGG" id="tvs:TRAVEDRAFT_61531"/>
<name>R7S860_TRAVS</name>
<proteinExistence type="predicted"/>
<evidence type="ECO:0000313" key="1">
    <source>
        <dbReference type="EMBL" id="EIW51890.1"/>
    </source>
</evidence>
<gene>
    <name evidence="1" type="ORF">TRAVEDRAFT_61531</name>
</gene>
<keyword evidence="2" id="KW-1185">Reference proteome</keyword>
<evidence type="ECO:0000313" key="2">
    <source>
        <dbReference type="Proteomes" id="UP000054317"/>
    </source>
</evidence>
<organism evidence="1 2">
    <name type="scientific">Trametes versicolor (strain FP-101664)</name>
    <name type="common">White-rot fungus</name>
    <name type="synonym">Coriolus versicolor</name>
    <dbReference type="NCBI Taxonomy" id="717944"/>
    <lineage>
        <taxon>Eukaryota</taxon>
        <taxon>Fungi</taxon>
        <taxon>Dikarya</taxon>
        <taxon>Basidiomycota</taxon>
        <taxon>Agaricomycotina</taxon>
        <taxon>Agaricomycetes</taxon>
        <taxon>Polyporales</taxon>
        <taxon>Polyporaceae</taxon>
        <taxon>Trametes</taxon>
    </lineage>
</organism>
<sequence length="103" mass="11535">MCEQSWWIIYRRSEVEGVRVTVIWWWIADIRGHCQGLGRFPAQPSAPRCSVAANACDLRGMGSLTDCTKNTADCELNIASTGLGMDTRTENRSRLVTARVCQE</sequence>
<dbReference type="RefSeq" id="XP_008045417.1">
    <property type="nucleotide sequence ID" value="XM_008047226.1"/>
</dbReference>
<dbReference type="EMBL" id="JH711798">
    <property type="protein sequence ID" value="EIW51890.1"/>
    <property type="molecule type" value="Genomic_DNA"/>
</dbReference>
<accession>R7S860</accession>
<dbReference type="GeneID" id="19418335"/>